<dbReference type="EMBL" id="MELK01000029">
    <property type="protein sequence ID" value="OFW57905.1"/>
    <property type="molecule type" value="Genomic_DNA"/>
</dbReference>
<evidence type="ECO:0000256" key="5">
    <source>
        <dbReference type="ARBA" id="ARBA00022990"/>
    </source>
</evidence>
<dbReference type="Gene3D" id="3.40.50.12780">
    <property type="entry name" value="N-terminal domain of ligase-like"/>
    <property type="match status" value="1"/>
</dbReference>
<dbReference type="SUPFAM" id="SSF56801">
    <property type="entry name" value="Acetyl-CoA synthetase-like"/>
    <property type="match status" value="1"/>
</dbReference>
<dbReference type="Pfam" id="PF16177">
    <property type="entry name" value="ACAS_N"/>
    <property type="match status" value="1"/>
</dbReference>
<evidence type="ECO:0000259" key="7">
    <source>
        <dbReference type="Pfam" id="PF13193"/>
    </source>
</evidence>
<evidence type="ECO:0000313" key="9">
    <source>
        <dbReference type="EMBL" id="OFW57905.1"/>
    </source>
</evidence>
<dbReference type="PANTHER" id="PTHR24095:SF232">
    <property type="entry name" value="ACETYL-COENZYME A SYNTHETASE"/>
    <property type="match status" value="1"/>
</dbReference>
<reference evidence="9 10" key="1">
    <citation type="journal article" date="2016" name="Nat. Commun.">
        <title>Thousands of microbial genomes shed light on interconnected biogeochemical processes in an aquifer system.</title>
        <authorList>
            <person name="Anantharaman K."/>
            <person name="Brown C.T."/>
            <person name="Hug L.A."/>
            <person name="Sharon I."/>
            <person name="Castelle C.J."/>
            <person name="Probst A.J."/>
            <person name="Thomas B.C."/>
            <person name="Singh A."/>
            <person name="Wilkins M.J."/>
            <person name="Karaoz U."/>
            <person name="Brodie E.L."/>
            <person name="Williams K.H."/>
            <person name="Hubbard S.S."/>
            <person name="Banfield J.F."/>
        </authorList>
    </citation>
    <scope>NUCLEOTIDE SEQUENCE [LARGE SCALE GENOMIC DNA]</scope>
</reference>
<dbReference type="InterPro" id="IPR032387">
    <property type="entry name" value="ACAS_N"/>
</dbReference>
<dbReference type="Proteomes" id="UP000177876">
    <property type="component" value="Unassembled WGS sequence"/>
</dbReference>
<dbReference type="InterPro" id="IPR042099">
    <property type="entry name" value="ANL_N_sf"/>
</dbReference>
<dbReference type="InterPro" id="IPR045851">
    <property type="entry name" value="AMP-bd_C_sf"/>
</dbReference>
<feature type="domain" description="AMP-dependent synthetase/ligase" evidence="6">
    <location>
        <begin position="83"/>
        <end position="471"/>
    </location>
</feature>
<dbReference type="STRING" id="1797197.A2Y75_11755"/>
<sequence>MSASSGNHTKSAAGLVPPHVKGFLQAGYDDFEKFWEQAALDAMEEIYWFKPWDKPFELDYPSFKWFVGGLTNACYSAVDYNIARGRAGKAAIISEIAETGEARVVTYAQLLHMVKLYAAALRGMGVKKGDRVAIYMPMGIESVASMLACARIGAIHVVIFAGFSFKAVADRIELSGAEYVLAQDVNHRRGVAVELKKVVDDAIAEVPGGQVKKVAVLRKATDSERPMTKGRDIYWEDFLALAEGQSGEVEVMESNEPLFLLPTSGTTAKPKVTVHVHGGYQQYVYSMGQWIYKMTPEDVWFATSDIGWIVGHSYNVYGPLISGCTTLLFEGTPDFPRKDMIWELIERNRVSALWISPTGVRGLMKLGEEEAEKHDLSSIERIFCAGEVLNPAAWEWLQKDVFKDSVPVIDHMWQTETSGPVIGNPYGLGMYPIKPGSAALAVPGVLVDIVDEKTGESCPANEKGMFVIKRPFPGLTPTLWGDTERYKNDYWEYIDTLKGLYCSGDGAYRDEDGYIWFVGRADEVIKISAHRIGTIEIENALISHPLVMECGVSGVPDDFRGEVACAFVVLKAGTEPSEELKKELIQHIRQVMGPIVVMGDIQFVGMLPKTRSGKIMRRVMKKLWLGEDLGDLSTIEDGASVEEIRDAVSRMQATSA</sequence>
<dbReference type="Pfam" id="PF00501">
    <property type="entry name" value="AMP-binding"/>
    <property type="match status" value="1"/>
</dbReference>
<gene>
    <name evidence="9" type="ORF">A2Y75_11755</name>
</gene>
<keyword evidence="2" id="KW-0436">Ligase</keyword>
<dbReference type="AlphaFoldDB" id="A0A1F2WM12"/>
<accession>A0A1F2WM12</accession>
<comment type="similarity">
    <text evidence="1">Belongs to the ATP-dependent AMP-binding enzyme family.</text>
</comment>
<dbReference type="GO" id="GO:0003987">
    <property type="term" value="F:acetate-CoA ligase activity"/>
    <property type="evidence" value="ECO:0007669"/>
    <property type="project" value="TreeGrafter"/>
</dbReference>
<evidence type="ECO:0000259" key="8">
    <source>
        <dbReference type="Pfam" id="PF16177"/>
    </source>
</evidence>
<dbReference type="PANTHER" id="PTHR24095">
    <property type="entry name" value="ACETYL-COENZYME A SYNTHETASE"/>
    <property type="match status" value="1"/>
</dbReference>
<keyword evidence="5" id="KW-0007">Acetylation</keyword>
<evidence type="ECO:0000256" key="3">
    <source>
        <dbReference type="ARBA" id="ARBA00022741"/>
    </source>
</evidence>
<organism evidence="9 10">
    <name type="scientific">Candidatus Solincola sediminis</name>
    <dbReference type="NCBI Taxonomy" id="1797199"/>
    <lineage>
        <taxon>Bacteria</taxon>
        <taxon>Bacillati</taxon>
        <taxon>Actinomycetota</taxon>
        <taxon>Candidatus Geothermincolia</taxon>
        <taxon>Candidatus Geothermincolales</taxon>
        <taxon>Candidatus Geothermincolaceae</taxon>
        <taxon>Candidatus Solincola</taxon>
    </lineage>
</organism>
<feature type="domain" description="Acetyl-coenzyme A synthetase N-terminal" evidence="8">
    <location>
        <begin position="28"/>
        <end position="77"/>
    </location>
</feature>
<dbReference type="GO" id="GO:0005524">
    <property type="term" value="F:ATP binding"/>
    <property type="evidence" value="ECO:0007669"/>
    <property type="project" value="UniProtKB-KW"/>
</dbReference>
<evidence type="ECO:0000313" key="10">
    <source>
        <dbReference type="Proteomes" id="UP000177876"/>
    </source>
</evidence>
<comment type="caution">
    <text evidence="9">The sequence shown here is derived from an EMBL/GenBank/DDBJ whole genome shotgun (WGS) entry which is preliminary data.</text>
</comment>
<keyword evidence="3" id="KW-0547">Nucleotide-binding</keyword>
<dbReference type="InterPro" id="IPR000873">
    <property type="entry name" value="AMP-dep_synth/lig_dom"/>
</dbReference>
<evidence type="ECO:0000259" key="6">
    <source>
        <dbReference type="Pfam" id="PF00501"/>
    </source>
</evidence>
<dbReference type="NCBIfam" id="NF001208">
    <property type="entry name" value="PRK00174.1"/>
    <property type="match status" value="1"/>
</dbReference>
<dbReference type="Pfam" id="PF13193">
    <property type="entry name" value="AMP-binding_C"/>
    <property type="match status" value="1"/>
</dbReference>
<name>A0A1F2WM12_9ACTN</name>
<dbReference type="GO" id="GO:0006085">
    <property type="term" value="P:acetyl-CoA biosynthetic process"/>
    <property type="evidence" value="ECO:0007669"/>
    <property type="project" value="TreeGrafter"/>
</dbReference>
<dbReference type="Gene3D" id="3.30.300.30">
    <property type="match status" value="1"/>
</dbReference>
<proteinExistence type="inferred from homology"/>
<protein>
    <submittedName>
        <fullName evidence="9">Acetyl-CoA synthetase</fullName>
    </submittedName>
</protein>
<evidence type="ECO:0000256" key="1">
    <source>
        <dbReference type="ARBA" id="ARBA00006432"/>
    </source>
</evidence>
<feature type="domain" description="AMP-binding enzyme C-terminal" evidence="7">
    <location>
        <begin position="536"/>
        <end position="614"/>
    </location>
</feature>
<dbReference type="InterPro" id="IPR025110">
    <property type="entry name" value="AMP-bd_C"/>
</dbReference>
<keyword evidence="4" id="KW-0067">ATP-binding</keyword>
<evidence type="ECO:0000256" key="2">
    <source>
        <dbReference type="ARBA" id="ARBA00022598"/>
    </source>
</evidence>
<evidence type="ECO:0000256" key="4">
    <source>
        <dbReference type="ARBA" id="ARBA00022840"/>
    </source>
</evidence>